<reference evidence="2 3" key="1">
    <citation type="submission" date="2022-12" db="EMBL/GenBank/DDBJ databases">
        <title>Complete genome sequencing of Dickeya lacustris type strain LMG30899.</title>
        <authorList>
            <person name="Dobhal S."/>
            <person name="Arizala D."/>
            <person name="Arif M."/>
        </authorList>
    </citation>
    <scope>NUCLEOTIDE SEQUENCE [LARGE SCALE GENOMIC DNA]</scope>
    <source>
        <strain evidence="2 3">LMG30899</strain>
    </source>
</reference>
<dbReference type="RefSeq" id="WP_125259966.1">
    <property type="nucleotide sequence ID" value="NZ_CP114280.1"/>
</dbReference>
<proteinExistence type="predicted"/>
<feature type="compositionally biased region" description="Polar residues" evidence="1">
    <location>
        <begin position="77"/>
        <end position="97"/>
    </location>
</feature>
<evidence type="ECO:0000313" key="3">
    <source>
        <dbReference type="Proteomes" id="UP001219630"/>
    </source>
</evidence>
<evidence type="ECO:0000313" key="2">
    <source>
        <dbReference type="EMBL" id="WFN55653.1"/>
    </source>
</evidence>
<dbReference type="EMBL" id="CP114280">
    <property type="protein sequence ID" value="WFN55653.1"/>
    <property type="molecule type" value="Genomic_DNA"/>
</dbReference>
<protein>
    <submittedName>
        <fullName evidence="2">Uncharacterized protein</fullName>
    </submittedName>
</protein>
<gene>
    <name evidence="2" type="ORF">O1Q98_19100</name>
</gene>
<dbReference type="Proteomes" id="UP001219630">
    <property type="component" value="Chromosome"/>
</dbReference>
<name>A0ABY8G6S4_9GAMM</name>
<organism evidence="2 3">
    <name type="scientific">Dickeya lacustris</name>
    <dbReference type="NCBI Taxonomy" id="2259638"/>
    <lineage>
        <taxon>Bacteria</taxon>
        <taxon>Pseudomonadati</taxon>
        <taxon>Pseudomonadota</taxon>
        <taxon>Gammaproteobacteria</taxon>
        <taxon>Enterobacterales</taxon>
        <taxon>Pectobacteriaceae</taxon>
        <taxon>Dickeya</taxon>
    </lineage>
</organism>
<accession>A0ABY8G6S4</accession>
<keyword evidence="3" id="KW-1185">Reference proteome</keyword>
<feature type="region of interest" description="Disordered" evidence="1">
    <location>
        <begin position="69"/>
        <end position="97"/>
    </location>
</feature>
<evidence type="ECO:0000256" key="1">
    <source>
        <dbReference type="SAM" id="MobiDB-lite"/>
    </source>
</evidence>
<sequence>MRDGLAGQTLVFWRHSLALSQWPGRGGVGASLYRSCMLSIVRVMRLQSIHSGYPARNLPGTQFIMNEMSHGPAPFTGNKNNTAADSQPLTARQQFNL</sequence>